<evidence type="ECO:0000313" key="2">
    <source>
        <dbReference type="EMBL" id="CAH3135541.1"/>
    </source>
</evidence>
<sequence length="190" mass="21792">MSDNISLARQRQCADFTCEDEKCILDIFSCALPEIHGRGESRKQVVVYITRAKENKRLPFLEEEQTTLGMIRVYNDRFCWKKKKEDEVLIVKMKMEDFDSSSKPIERRKIDEMRIPEKVTFTLPLCDASVMRFGMSLSAKFLNESVCGEALLETEYLKASFSSIPHQETRPGIEHGHMTSESAEQGVTVA</sequence>
<feature type="region of interest" description="Disordered" evidence="1">
    <location>
        <begin position="167"/>
        <end position="190"/>
    </location>
</feature>
<dbReference type="EMBL" id="CALNXK010000056">
    <property type="protein sequence ID" value="CAH3135541.1"/>
    <property type="molecule type" value="Genomic_DNA"/>
</dbReference>
<evidence type="ECO:0000313" key="3">
    <source>
        <dbReference type="Proteomes" id="UP001159405"/>
    </source>
</evidence>
<protein>
    <submittedName>
        <fullName evidence="2">Uncharacterized protein</fullName>
    </submittedName>
</protein>
<reference evidence="2 3" key="1">
    <citation type="submission" date="2022-05" db="EMBL/GenBank/DDBJ databases">
        <authorList>
            <consortium name="Genoscope - CEA"/>
            <person name="William W."/>
        </authorList>
    </citation>
    <scope>NUCLEOTIDE SEQUENCE [LARGE SCALE GENOMIC DNA]</scope>
</reference>
<feature type="compositionally biased region" description="Basic and acidic residues" evidence="1">
    <location>
        <begin position="167"/>
        <end position="178"/>
    </location>
</feature>
<gene>
    <name evidence="2" type="ORF">PLOB_00037953</name>
</gene>
<proteinExistence type="predicted"/>
<dbReference type="Proteomes" id="UP001159405">
    <property type="component" value="Unassembled WGS sequence"/>
</dbReference>
<accession>A0ABN8P7R6</accession>
<name>A0ABN8P7R6_9CNID</name>
<feature type="compositionally biased region" description="Polar residues" evidence="1">
    <location>
        <begin position="179"/>
        <end position="190"/>
    </location>
</feature>
<keyword evidence="3" id="KW-1185">Reference proteome</keyword>
<evidence type="ECO:0000256" key="1">
    <source>
        <dbReference type="SAM" id="MobiDB-lite"/>
    </source>
</evidence>
<organism evidence="2 3">
    <name type="scientific">Porites lobata</name>
    <dbReference type="NCBI Taxonomy" id="104759"/>
    <lineage>
        <taxon>Eukaryota</taxon>
        <taxon>Metazoa</taxon>
        <taxon>Cnidaria</taxon>
        <taxon>Anthozoa</taxon>
        <taxon>Hexacorallia</taxon>
        <taxon>Scleractinia</taxon>
        <taxon>Fungiina</taxon>
        <taxon>Poritidae</taxon>
        <taxon>Porites</taxon>
    </lineage>
</organism>
<comment type="caution">
    <text evidence="2">The sequence shown here is derived from an EMBL/GenBank/DDBJ whole genome shotgun (WGS) entry which is preliminary data.</text>
</comment>